<evidence type="ECO:0000313" key="6">
    <source>
        <dbReference type="EMBL" id="WZL76070.1"/>
    </source>
</evidence>
<feature type="domain" description="ABC transporter" evidence="5">
    <location>
        <begin position="243"/>
        <end position="498"/>
    </location>
</feature>
<dbReference type="PANTHER" id="PTHR43790">
    <property type="entry name" value="CARBOHYDRATE TRANSPORT ATP-BINDING PROTEIN MG119-RELATED"/>
    <property type="match status" value="1"/>
</dbReference>
<name>A0ABZ2YAN1_9BACT</name>
<evidence type="ECO:0000256" key="1">
    <source>
        <dbReference type="ARBA" id="ARBA00022448"/>
    </source>
</evidence>
<dbReference type="InterPro" id="IPR003593">
    <property type="entry name" value="AAA+_ATPase"/>
</dbReference>
<dbReference type="Proteomes" id="UP001461341">
    <property type="component" value="Chromosome"/>
</dbReference>
<reference evidence="6 7" key="1">
    <citation type="submission" date="2023-03" db="EMBL/GenBank/DDBJ databases">
        <title>Novel Species.</title>
        <authorList>
            <person name="Ma S."/>
        </authorList>
    </citation>
    <scope>NUCLEOTIDE SEQUENCE [LARGE SCALE GENOMIC DNA]</scope>
    <source>
        <strain evidence="6 7">B11</strain>
    </source>
</reference>
<dbReference type="EMBL" id="CP121689">
    <property type="protein sequence ID" value="WZL76070.1"/>
    <property type="molecule type" value="Genomic_DNA"/>
</dbReference>
<keyword evidence="3" id="KW-0547">Nucleotide-binding</keyword>
<feature type="domain" description="ABC transporter" evidence="5">
    <location>
        <begin position="6"/>
        <end position="243"/>
    </location>
</feature>
<dbReference type="PROSITE" id="PS00211">
    <property type="entry name" value="ABC_TRANSPORTER_1"/>
    <property type="match status" value="1"/>
</dbReference>
<sequence length="502" mass="55515">MSNQLLSCQKIEKTFGGVRALKGVNFSLHAGEVHALVGENGAGKSTLIKIISGALLPDAGDIFVRGQKVNISSPRMAQEMGISTVYQDPLIYPALSVVENIFLGREIRTPRGNIDWKAQEKRAQELFQSLGISATFLRKPIGELSVGLQQLVLIAKALAYESKIIIFDEPTAILTEHEAERLFDIIKQLKEQGVGIIYISHRLEEIFQIADRVTVLRDGTVVGCFPIQEVKREKIIELMAGKLLVEEIERAGRKSDQPLLVVNSLTKAGIYRNISFEVFPGEVLGFFGLVGSGRTEVAQTIFGIIQPDQGEILYQGKPFRPSSPLEAMKRGIAYLPEDRKEQGLFLILDVGYNLTISILPMISGPLGTVDFRKEREQAQRYIKELNIKTPSIRTKVFSLSGGNQQKVVLGKWLGVEPQVLILDEPTRGIDVAAKSEVHHIIAQLSKQGMGIMVISSELPEILKLSDRIIVMHEGVITGAFSREEASSEKILRAATGERMLQR</sequence>
<dbReference type="RefSeq" id="WP_369018225.1">
    <property type="nucleotide sequence ID" value="NZ_CP121689.1"/>
</dbReference>
<evidence type="ECO:0000259" key="5">
    <source>
        <dbReference type="PROSITE" id="PS50893"/>
    </source>
</evidence>
<dbReference type="SMART" id="SM00382">
    <property type="entry name" value="AAA"/>
    <property type="match status" value="2"/>
</dbReference>
<keyword evidence="7" id="KW-1185">Reference proteome</keyword>
<dbReference type="SUPFAM" id="SSF52540">
    <property type="entry name" value="P-loop containing nucleoside triphosphate hydrolases"/>
    <property type="match status" value="2"/>
</dbReference>
<proteinExistence type="predicted"/>
<dbReference type="InterPro" id="IPR003439">
    <property type="entry name" value="ABC_transporter-like_ATP-bd"/>
</dbReference>
<gene>
    <name evidence="6" type="ORF">QBE54_10925</name>
</gene>
<evidence type="ECO:0000256" key="4">
    <source>
        <dbReference type="ARBA" id="ARBA00022840"/>
    </source>
</evidence>
<dbReference type="CDD" id="cd03216">
    <property type="entry name" value="ABC_Carb_Monos_I"/>
    <property type="match status" value="1"/>
</dbReference>
<keyword evidence="4 6" id="KW-0067">ATP-binding</keyword>
<dbReference type="GO" id="GO:0005524">
    <property type="term" value="F:ATP binding"/>
    <property type="evidence" value="ECO:0007669"/>
    <property type="project" value="UniProtKB-KW"/>
</dbReference>
<protein>
    <submittedName>
        <fullName evidence="6">Sugar ABC transporter ATP-binding protein</fullName>
    </submittedName>
</protein>
<dbReference type="CDD" id="cd03215">
    <property type="entry name" value="ABC_Carb_Monos_II"/>
    <property type="match status" value="1"/>
</dbReference>
<dbReference type="Gene3D" id="3.40.50.300">
    <property type="entry name" value="P-loop containing nucleotide triphosphate hydrolases"/>
    <property type="match status" value="2"/>
</dbReference>
<keyword evidence="2" id="KW-0677">Repeat</keyword>
<evidence type="ECO:0000256" key="2">
    <source>
        <dbReference type="ARBA" id="ARBA00022737"/>
    </source>
</evidence>
<evidence type="ECO:0000256" key="3">
    <source>
        <dbReference type="ARBA" id="ARBA00022741"/>
    </source>
</evidence>
<dbReference type="InterPro" id="IPR027417">
    <property type="entry name" value="P-loop_NTPase"/>
</dbReference>
<dbReference type="InterPro" id="IPR050107">
    <property type="entry name" value="ABC_carbohydrate_import_ATPase"/>
</dbReference>
<evidence type="ECO:0000313" key="7">
    <source>
        <dbReference type="Proteomes" id="UP001461341"/>
    </source>
</evidence>
<dbReference type="PANTHER" id="PTHR43790:SF9">
    <property type="entry name" value="GALACTOFURANOSE TRANSPORTER ATP-BINDING PROTEIN YTFR"/>
    <property type="match status" value="1"/>
</dbReference>
<accession>A0ABZ2YAN1</accession>
<dbReference type="PROSITE" id="PS50893">
    <property type="entry name" value="ABC_TRANSPORTER_2"/>
    <property type="match status" value="2"/>
</dbReference>
<dbReference type="Pfam" id="PF00005">
    <property type="entry name" value="ABC_tran"/>
    <property type="match status" value="2"/>
</dbReference>
<organism evidence="6 7">
    <name type="scientific">Thermatribacter velox</name>
    <dbReference type="NCBI Taxonomy" id="3039681"/>
    <lineage>
        <taxon>Bacteria</taxon>
        <taxon>Pseudomonadati</taxon>
        <taxon>Atribacterota</taxon>
        <taxon>Atribacteria</taxon>
        <taxon>Atribacterales</taxon>
        <taxon>Thermatribacteraceae</taxon>
        <taxon>Thermatribacter</taxon>
    </lineage>
</organism>
<dbReference type="InterPro" id="IPR017871">
    <property type="entry name" value="ABC_transporter-like_CS"/>
</dbReference>
<keyword evidence="1" id="KW-0813">Transport</keyword>